<protein>
    <submittedName>
        <fullName evidence="1">Uncharacterized protein</fullName>
    </submittedName>
</protein>
<evidence type="ECO:0000313" key="1">
    <source>
        <dbReference type="EMBL" id="KAF5739845.1"/>
    </source>
</evidence>
<keyword evidence="2" id="KW-1185">Reference proteome</keyword>
<reference evidence="1 2" key="1">
    <citation type="journal article" date="2020" name="Nat. Commun.">
        <title>Genome of Tripterygium wilfordii and identification of cytochrome P450 involved in triptolide biosynthesis.</title>
        <authorList>
            <person name="Tu L."/>
            <person name="Su P."/>
            <person name="Zhang Z."/>
            <person name="Gao L."/>
            <person name="Wang J."/>
            <person name="Hu T."/>
            <person name="Zhou J."/>
            <person name="Zhang Y."/>
            <person name="Zhao Y."/>
            <person name="Liu Y."/>
            <person name="Song Y."/>
            <person name="Tong Y."/>
            <person name="Lu Y."/>
            <person name="Yang J."/>
            <person name="Xu C."/>
            <person name="Jia M."/>
            <person name="Peters R.J."/>
            <person name="Huang L."/>
            <person name="Gao W."/>
        </authorList>
    </citation>
    <scope>NUCLEOTIDE SEQUENCE [LARGE SCALE GENOMIC DNA]</scope>
    <source>
        <strain evidence="2">cv. XIE 37</strain>
        <tissue evidence="1">Leaf</tissue>
    </source>
</reference>
<sequence>MPQPLHLVIGEFTGGNGGGLGFWKGFGGEDFNWWGKGRKKYLDLLMLVVVFLKKRTKE</sequence>
<name>A0A7J7D0F6_TRIWF</name>
<organism evidence="1 2">
    <name type="scientific">Tripterygium wilfordii</name>
    <name type="common">Thunder God vine</name>
    <dbReference type="NCBI Taxonomy" id="458696"/>
    <lineage>
        <taxon>Eukaryota</taxon>
        <taxon>Viridiplantae</taxon>
        <taxon>Streptophyta</taxon>
        <taxon>Embryophyta</taxon>
        <taxon>Tracheophyta</taxon>
        <taxon>Spermatophyta</taxon>
        <taxon>Magnoliopsida</taxon>
        <taxon>eudicotyledons</taxon>
        <taxon>Gunneridae</taxon>
        <taxon>Pentapetalae</taxon>
        <taxon>rosids</taxon>
        <taxon>fabids</taxon>
        <taxon>Celastrales</taxon>
        <taxon>Celastraceae</taxon>
        <taxon>Tripterygium</taxon>
    </lineage>
</organism>
<accession>A0A7J7D0F6</accession>
<gene>
    <name evidence="1" type="ORF">HS088_TW12G01056</name>
</gene>
<evidence type="ECO:0000313" key="2">
    <source>
        <dbReference type="Proteomes" id="UP000593562"/>
    </source>
</evidence>
<comment type="caution">
    <text evidence="1">The sequence shown here is derived from an EMBL/GenBank/DDBJ whole genome shotgun (WGS) entry which is preliminary data.</text>
</comment>
<dbReference type="EMBL" id="JAAARO010000012">
    <property type="protein sequence ID" value="KAF5739845.1"/>
    <property type="molecule type" value="Genomic_DNA"/>
</dbReference>
<dbReference type="Proteomes" id="UP000593562">
    <property type="component" value="Unassembled WGS sequence"/>
</dbReference>
<dbReference type="InParanoid" id="A0A7J7D0F6"/>
<dbReference type="AlphaFoldDB" id="A0A7J7D0F6"/>
<proteinExistence type="predicted"/>